<proteinExistence type="predicted"/>
<evidence type="ECO:0000256" key="4">
    <source>
        <dbReference type="ARBA" id="ARBA00023125"/>
    </source>
</evidence>
<dbReference type="SMART" id="SM00279">
    <property type="entry name" value="HhH2"/>
    <property type="match status" value="1"/>
</dbReference>
<dbReference type="Pfam" id="PF01367">
    <property type="entry name" value="5_3_exonuc"/>
    <property type="match status" value="1"/>
</dbReference>
<dbReference type="SUPFAM" id="SSF88723">
    <property type="entry name" value="PIN domain-like"/>
    <property type="match status" value="1"/>
</dbReference>
<keyword evidence="9" id="KW-1185">Reference proteome</keyword>
<dbReference type="PANTHER" id="PTHR42646:SF2">
    <property type="entry name" value="5'-3' EXONUCLEASE FAMILY PROTEIN"/>
    <property type="match status" value="1"/>
</dbReference>
<keyword evidence="3 8" id="KW-0269">Exonuclease</keyword>
<feature type="domain" description="5'-3' exonuclease" evidence="7">
    <location>
        <begin position="7"/>
        <end position="279"/>
    </location>
</feature>
<accession>A0ABW1JCP5</accession>
<dbReference type="CDD" id="cd09898">
    <property type="entry name" value="H3TH_53EXO"/>
    <property type="match status" value="1"/>
</dbReference>
<dbReference type="Pfam" id="PF02739">
    <property type="entry name" value="5_3_exonuc_N"/>
    <property type="match status" value="1"/>
</dbReference>
<name>A0ABW1JCP5_9ACTN</name>
<dbReference type="GO" id="GO:0004527">
    <property type="term" value="F:exonuclease activity"/>
    <property type="evidence" value="ECO:0007669"/>
    <property type="project" value="UniProtKB-KW"/>
</dbReference>
<evidence type="ECO:0000313" key="9">
    <source>
        <dbReference type="Proteomes" id="UP001596189"/>
    </source>
</evidence>
<dbReference type="EMBL" id="JBHSRD010000003">
    <property type="protein sequence ID" value="MFC6007097.1"/>
    <property type="molecule type" value="Genomic_DNA"/>
</dbReference>
<evidence type="ECO:0000256" key="6">
    <source>
        <dbReference type="ARBA" id="ARBA00050026"/>
    </source>
</evidence>
<dbReference type="InterPro" id="IPR020046">
    <property type="entry name" value="5-3_exonucl_a-hlix_arch_N"/>
</dbReference>
<comment type="function">
    <text evidence="5">5'-3' exonuclease acting preferentially on double-stranded DNA.</text>
</comment>
<dbReference type="PANTHER" id="PTHR42646">
    <property type="entry name" value="FLAP ENDONUCLEASE XNI"/>
    <property type="match status" value="1"/>
</dbReference>
<organism evidence="8 9">
    <name type="scientific">Angustibacter luteus</name>
    <dbReference type="NCBI Taxonomy" id="658456"/>
    <lineage>
        <taxon>Bacteria</taxon>
        <taxon>Bacillati</taxon>
        <taxon>Actinomycetota</taxon>
        <taxon>Actinomycetes</taxon>
        <taxon>Kineosporiales</taxon>
        <taxon>Kineosporiaceae</taxon>
    </lineage>
</organism>
<dbReference type="InterPro" id="IPR036279">
    <property type="entry name" value="5-3_exonuclease_C_sf"/>
</dbReference>
<keyword evidence="4" id="KW-0238">DNA-binding</keyword>
<dbReference type="InterPro" id="IPR008918">
    <property type="entry name" value="HhH2"/>
</dbReference>
<comment type="caution">
    <text evidence="8">The sequence shown here is derived from an EMBL/GenBank/DDBJ whole genome shotgun (WGS) entry which is preliminary data.</text>
</comment>
<dbReference type="CDD" id="cd09859">
    <property type="entry name" value="PIN_53EXO"/>
    <property type="match status" value="1"/>
</dbReference>
<evidence type="ECO:0000256" key="3">
    <source>
        <dbReference type="ARBA" id="ARBA00022839"/>
    </source>
</evidence>
<gene>
    <name evidence="8" type="ORF">ACFQDO_08135</name>
</gene>
<keyword evidence="2" id="KW-0378">Hydrolase</keyword>
<evidence type="ECO:0000256" key="5">
    <source>
        <dbReference type="ARBA" id="ARBA00049957"/>
    </source>
</evidence>
<protein>
    <recommendedName>
        <fullName evidence="6">5'-3' exonuclease</fullName>
    </recommendedName>
</protein>
<dbReference type="SMART" id="SM00475">
    <property type="entry name" value="53EXOc"/>
    <property type="match status" value="1"/>
</dbReference>
<reference evidence="9" key="1">
    <citation type="journal article" date="2019" name="Int. J. Syst. Evol. Microbiol.">
        <title>The Global Catalogue of Microorganisms (GCM) 10K type strain sequencing project: providing services to taxonomists for standard genome sequencing and annotation.</title>
        <authorList>
            <consortium name="The Broad Institute Genomics Platform"/>
            <consortium name="The Broad Institute Genome Sequencing Center for Infectious Disease"/>
            <person name="Wu L."/>
            <person name="Ma J."/>
        </authorList>
    </citation>
    <scope>NUCLEOTIDE SEQUENCE [LARGE SCALE GENOMIC DNA]</scope>
    <source>
        <strain evidence="9">KACC 14249</strain>
    </source>
</reference>
<dbReference type="Gene3D" id="3.40.50.1010">
    <property type="entry name" value="5'-nuclease"/>
    <property type="match status" value="1"/>
</dbReference>
<evidence type="ECO:0000259" key="7">
    <source>
        <dbReference type="SMART" id="SM00475"/>
    </source>
</evidence>
<evidence type="ECO:0000256" key="1">
    <source>
        <dbReference type="ARBA" id="ARBA00022722"/>
    </source>
</evidence>
<dbReference type="InterPro" id="IPR020045">
    <property type="entry name" value="DNA_polI_H3TH"/>
</dbReference>
<evidence type="ECO:0000256" key="2">
    <source>
        <dbReference type="ARBA" id="ARBA00022801"/>
    </source>
</evidence>
<dbReference type="InterPro" id="IPR002421">
    <property type="entry name" value="5-3_exonuclease"/>
</dbReference>
<evidence type="ECO:0000313" key="8">
    <source>
        <dbReference type="EMBL" id="MFC6007097.1"/>
    </source>
</evidence>
<dbReference type="Gene3D" id="1.10.150.20">
    <property type="entry name" value="5' to 3' exonuclease, C-terminal subdomain"/>
    <property type="match status" value="1"/>
</dbReference>
<dbReference type="SUPFAM" id="SSF47807">
    <property type="entry name" value="5' to 3' exonuclease, C-terminal subdomain"/>
    <property type="match status" value="1"/>
</dbReference>
<dbReference type="Proteomes" id="UP001596189">
    <property type="component" value="Unassembled WGS sequence"/>
</dbReference>
<dbReference type="InterPro" id="IPR029060">
    <property type="entry name" value="PIN-like_dom_sf"/>
</dbReference>
<dbReference type="RefSeq" id="WP_345715903.1">
    <property type="nucleotide sequence ID" value="NZ_BAABFP010000004.1"/>
</dbReference>
<sequence>MSAGPGTPLLMAVDGNSLLHRAHHAHEHSGQRDLAGHPTWGLRGMVAAIGGAAARLGPDAVVVGFDCPVASVRREEYPEYKAGRAAKPDDLVEQLAGAVDLLRRCGFAVVQHEGWEADDVLSSAAALARGHDWRCTVVTSDRDSFALIDESTSVLRIIAGGVDASPLLTPARLPLLCGVQAGQYRDYAALRGDVSDNLPGANGIGAKTAAKLLQSFPGVAQVYAAIDGGREEEVVAAVGAAACRRLAEPQARANVTRNLRLMAMRVDLPMPGLDAMRVPMDLVRMQTALLERDIRLGPSLWALTGSAPPGEDSWARIAEQEDVAPPAVASPTAAPVAVAEPVVEDDQLSLF</sequence>
<dbReference type="InterPro" id="IPR038969">
    <property type="entry name" value="FEN"/>
</dbReference>
<keyword evidence="1" id="KW-0540">Nuclease</keyword>